<evidence type="ECO:0000256" key="2">
    <source>
        <dbReference type="ARBA" id="ARBA00023315"/>
    </source>
</evidence>
<feature type="domain" description="N-acetyltransferase" evidence="3">
    <location>
        <begin position="13"/>
        <end position="173"/>
    </location>
</feature>
<dbReference type="Proteomes" id="UP001440612">
    <property type="component" value="Chromosome"/>
</dbReference>
<dbReference type="InterPro" id="IPR016181">
    <property type="entry name" value="Acyl_CoA_acyltransferase"/>
</dbReference>
<dbReference type="PROSITE" id="PS51186">
    <property type="entry name" value="GNAT"/>
    <property type="match status" value="2"/>
</dbReference>
<dbReference type="GO" id="GO:0016746">
    <property type="term" value="F:acyltransferase activity"/>
    <property type="evidence" value="ECO:0007669"/>
    <property type="project" value="UniProtKB-KW"/>
</dbReference>
<protein>
    <submittedName>
        <fullName evidence="4">GNAT family N-acetyltransferase</fullName>
        <ecNumber evidence="4">2.3.1.-</ecNumber>
    </submittedName>
</protein>
<keyword evidence="1 4" id="KW-0808">Transferase</keyword>
<evidence type="ECO:0000313" key="5">
    <source>
        <dbReference type="Proteomes" id="UP001440612"/>
    </source>
</evidence>
<dbReference type="Gene3D" id="3.40.630.30">
    <property type="match status" value="2"/>
</dbReference>
<dbReference type="InterPro" id="IPR000182">
    <property type="entry name" value="GNAT_dom"/>
</dbReference>
<accession>A0ABZ2V7B6</accession>
<organism evidence="4 5">
    <name type="scientific">Yoonia phaeophyticola</name>
    <dbReference type="NCBI Taxonomy" id="3137369"/>
    <lineage>
        <taxon>Bacteria</taxon>
        <taxon>Pseudomonadati</taxon>
        <taxon>Pseudomonadota</taxon>
        <taxon>Alphaproteobacteria</taxon>
        <taxon>Rhodobacterales</taxon>
        <taxon>Paracoccaceae</taxon>
        <taxon>Yoonia</taxon>
    </lineage>
</organism>
<dbReference type="EMBL" id="CP150951">
    <property type="protein sequence ID" value="WZC50460.1"/>
    <property type="molecule type" value="Genomic_DNA"/>
</dbReference>
<dbReference type="SUPFAM" id="SSF55729">
    <property type="entry name" value="Acyl-CoA N-acyltransferases (Nat)"/>
    <property type="match status" value="2"/>
</dbReference>
<dbReference type="RefSeq" id="WP_341368562.1">
    <property type="nucleotide sequence ID" value="NZ_CP150951.2"/>
</dbReference>
<keyword evidence="5" id="KW-1185">Reference proteome</keyword>
<dbReference type="Pfam" id="PF00583">
    <property type="entry name" value="Acetyltransf_1"/>
    <property type="match status" value="2"/>
</dbReference>
<name>A0ABZ2V7B6_9RHOB</name>
<sequence length="287" mass="31197">MICLNYPMNPHETTITNATSANLQDLCTAMADAFSDYAIPVNLTLPAFRFMMRQRGLSPDASRIALINGEIAAIWLVSVRRRQSYLIASGTVPAYRGLGLGTQLAQAALQHLRGMKIESFQTEVLIENEKAAGLYRKIGMQRQREFACYNIKSTNPGGDTPAIGQTPWAQIADEAQTLLDWAPSWQNSAASIAATGDEIQYFCSYDNGALIGYVAVNPSNGTVHQIGVHPNARRQGIGTALIDHALAVSNGPLRLINLDAGDAGFAAFIRSFSYEQTAGQFELLMRL</sequence>
<evidence type="ECO:0000259" key="3">
    <source>
        <dbReference type="PROSITE" id="PS51186"/>
    </source>
</evidence>
<proteinExistence type="predicted"/>
<dbReference type="PANTHER" id="PTHR43420:SF44">
    <property type="entry name" value="ACETYLTRANSFERASE YPEA"/>
    <property type="match status" value="1"/>
</dbReference>
<feature type="domain" description="N-acetyltransferase" evidence="3">
    <location>
        <begin position="166"/>
        <end position="287"/>
    </location>
</feature>
<dbReference type="EC" id="2.3.1.-" evidence="4"/>
<reference evidence="5" key="1">
    <citation type="submission" date="2024-04" db="EMBL/GenBank/DDBJ databases">
        <title>Phylogenomic analyses of a clade within the roseobacter group suggest taxonomic reassignments of species of the genera Aestuariivita, Citreicella, Loktanella, Nautella, Pelagibaca, Ruegeria, Thalassobius, Thiobacimonas and Tropicibacter, and the proposal o.</title>
        <authorList>
            <person name="Jeon C.O."/>
        </authorList>
    </citation>
    <scope>NUCLEOTIDE SEQUENCE [LARGE SCALE GENOMIC DNA]</scope>
    <source>
        <strain evidence="5">BS5-3</strain>
    </source>
</reference>
<evidence type="ECO:0000313" key="4">
    <source>
        <dbReference type="EMBL" id="WZC50460.1"/>
    </source>
</evidence>
<gene>
    <name evidence="4" type="ORF">AABB29_07485</name>
</gene>
<evidence type="ECO:0000256" key="1">
    <source>
        <dbReference type="ARBA" id="ARBA00022679"/>
    </source>
</evidence>
<dbReference type="PANTHER" id="PTHR43420">
    <property type="entry name" value="ACETYLTRANSFERASE"/>
    <property type="match status" value="1"/>
</dbReference>
<dbReference type="InterPro" id="IPR050680">
    <property type="entry name" value="YpeA/RimI_acetyltransf"/>
</dbReference>
<dbReference type="CDD" id="cd04301">
    <property type="entry name" value="NAT_SF"/>
    <property type="match status" value="2"/>
</dbReference>
<keyword evidence="2 4" id="KW-0012">Acyltransferase</keyword>